<feature type="signal peptide" evidence="2">
    <location>
        <begin position="1"/>
        <end position="28"/>
    </location>
</feature>
<dbReference type="PROSITE" id="PS51257">
    <property type="entry name" value="PROKAR_LIPOPROTEIN"/>
    <property type="match status" value="1"/>
</dbReference>
<dbReference type="AlphaFoldDB" id="A0A1Z2L406"/>
<proteinExistence type="predicted"/>
<evidence type="ECO:0000313" key="5">
    <source>
        <dbReference type="Proteomes" id="UP000195755"/>
    </source>
</evidence>
<evidence type="ECO:0000256" key="2">
    <source>
        <dbReference type="SAM" id="SignalP"/>
    </source>
</evidence>
<dbReference type="Proteomes" id="UP000195755">
    <property type="component" value="Chromosome"/>
</dbReference>
<evidence type="ECO:0000259" key="3">
    <source>
        <dbReference type="Pfam" id="PF13360"/>
    </source>
</evidence>
<evidence type="ECO:0000256" key="1">
    <source>
        <dbReference type="SAM" id="MobiDB-lite"/>
    </source>
</evidence>
<gene>
    <name evidence="4" type="ORF">SMD11_3406</name>
</gene>
<dbReference type="InterPro" id="IPR002372">
    <property type="entry name" value="PQQ_rpt_dom"/>
</dbReference>
<protein>
    <recommendedName>
        <fullName evidence="3">Pyrrolo-quinoline quinone repeat domain-containing protein</fullName>
    </recommendedName>
</protein>
<feature type="domain" description="Pyrrolo-quinoline quinone repeat" evidence="3">
    <location>
        <begin position="86"/>
        <end position="265"/>
    </location>
</feature>
<sequence length="428" mass="43596">MDPANRRASVRRRLRAAVAAAGVLCAVAACGGGQPSDSEGRPHGSGPATGPAVPPESFPENPTTTFQGAWPSPAAESGGPAGVLTLGARLAYAYDRDDVGVTAFRLDSGDVAWHSAVPGGDGVAQAPRLTGDKVIGAFATEEAGSGTYAGRRGITVVALEAGTGATLWTREIALGKAGGGGEDVDPTAVPRVVGADARHVLVASDAPGYSEVPPVSVLLDTATGRVVWTDTDFEGVDLERSVAVGVRDDGDFVGRSTTDGAQLWKRDLRLGEALTSDPGPGLTWADGVGAGGSLLIDPTSGATRLDSGDASLEGCRYDGRNTTVCAGTDASGDASVWAVDVRDARVLWRLPDKAAGRVAPGITAVWHGVVYAQADRAMTLDARTGEDLRTDIALVSPALVNDGYGLVYDTTARAFDVYRSGAPTTSAG</sequence>
<dbReference type="Gene3D" id="2.130.10.10">
    <property type="entry name" value="YVTN repeat-like/Quinoprotein amine dehydrogenase"/>
    <property type="match status" value="1"/>
</dbReference>
<evidence type="ECO:0000313" key="4">
    <source>
        <dbReference type="EMBL" id="ARZ69042.1"/>
    </source>
</evidence>
<dbReference type="InterPro" id="IPR011047">
    <property type="entry name" value="Quinoprotein_ADH-like_sf"/>
</dbReference>
<dbReference type="SUPFAM" id="SSF50998">
    <property type="entry name" value="Quinoprotein alcohol dehydrogenase-like"/>
    <property type="match status" value="1"/>
</dbReference>
<name>A0A1Z2L406_9ACTN</name>
<keyword evidence="2" id="KW-0732">Signal</keyword>
<dbReference type="KEGG" id="salj:SMD11_3406"/>
<feature type="region of interest" description="Disordered" evidence="1">
    <location>
        <begin position="33"/>
        <end position="78"/>
    </location>
</feature>
<dbReference type="Pfam" id="PF13360">
    <property type="entry name" value="PQQ_2"/>
    <property type="match status" value="1"/>
</dbReference>
<dbReference type="EMBL" id="CP021744">
    <property type="protein sequence ID" value="ARZ69042.1"/>
    <property type="molecule type" value="Genomic_DNA"/>
</dbReference>
<reference evidence="4 5" key="1">
    <citation type="submission" date="2017-06" db="EMBL/GenBank/DDBJ databases">
        <title>Streptomyces albireticuli Genome sequencing and assembly.</title>
        <authorList>
            <person name="Wang Y."/>
            <person name="Du B."/>
            <person name="Ding Y."/>
            <person name="Liu H."/>
            <person name="Hou Q."/>
            <person name="Liu K."/>
            <person name="Yao L."/>
            <person name="Wang C."/>
        </authorList>
    </citation>
    <scope>NUCLEOTIDE SEQUENCE [LARGE SCALE GENOMIC DNA]</scope>
    <source>
        <strain evidence="4 5">MDJK11</strain>
    </source>
</reference>
<dbReference type="InterPro" id="IPR015943">
    <property type="entry name" value="WD40/YVTN_repeat-like_dom_sf"/>
</dbReference>
<accession>A0A1Z2L406</accession>
<feature type="chain" id="PRO_5011989235" description="Pyrrolo-quinoline quinone repeat domain-containing protein" evidence="2">
    <location>
        <begin position="29"/>
        <end position="428"/>
    </location>
</feature>
<organism evidence="4 5">
    <name type="scientific">Streptomyces albireticuli</name>
    <dbReference type="NCBI Taxonomy" id="1940"/>
    <lineage>
        <taxon>Bacteria</taxon>
        <taxon>Bacillati</taxon>
        <taxon>Actinomycetota</taxon>
        <taxon>Actinomycetes</taxon>
        <taxon>Kitasatosporales</taxon>
        <taxon>Streptomycetaceae</taxon>
        <taxon>Streptomyces</taxon>
    </lineage>
</organism>